<dbReference type="InterPro" id="IPR001926">
    <property type="entry name" value="TrpB-like_PALP"/>
</dbReference>
<dbReference type="InterPro" id="IPR000634">
    <property type="entry name" value="Ser/Thr_deHydtase_PyrdxlP-BS"/>
</dbReference>
<dbReference type="PROSITE" id="PS00165">
    <property type="entry name" value="DEHYDRATASE_SER_THR"/>
    <property type="match status" value="1"/>
</dbReference>
<dbReference type="Proteomes" id="UP000462014">
    <property type="component" value="Unassembled WGS sequence"/>
</dbReference>
<dbReference type="GO" id="GO:0004794">
    <property type="term" value="F:threonine deaminase activity"/>
    <property type="evidence" value="ECO:0007669"/>
    <property type="project" value="TreeGrafter"/>
</dbReference>
<dbReference type="PANTHER" id="PTHR48078">
    <property type="entry name" value="THREONINE DEHYDRATASE, MITOCHONDRIAL-RELATED"/>
    <property type="match status" value="1"/>
</dbReference>
<organism evidence="5 6">
    <name type="scientific">Mucilaginibacter arboris</name>
    <dbReference type="NCBI Taxonomy" id="2682090"/>
    <lineage>
        <taxon>Bacteria</taxon>
        <taxon>Pseudomonadati</taxon>
        <taxon>Bacteroidota</taxon>
        <taxon>Sphingobacteriia</taxon>
        <taxon>Sphingobacteriales</taxon>
        <taxon>Sphingobacteriaceae</taxon>
        <taxon>Mucilaginibacter</taxon>
    </lineage>
</organism>
<evidence type="ECO:0000313" key="5">
    <source>
        <dbReference type="EMBL" id="MVN23233.1"/>
    </source>
</evidence>
<dbReference type="Pfam" id="PF00291">
    <property type="entry name" value="PALP"/>
    <property type="match status" value="1"/>
</dbReference>
<keyword evidence="6" id="KW-1185">Reference proteome</keyword>
<proteinExistence type="predicted"/>
<dbReference type="GO" id="GO:0030170">
    <property type="term" value="F:pyridoxal phosphate binding"/>
    <property type="evidence" value="ECO:0007669"/>
    <property type="project" value="InterPro"/>
</dbReference>
<dbReference type="SUPFAM" id="SSF53686">
    <property type="entry name" value="Tryptophan synthase beta subunit-like PLP-dependent enzymes"/>
    <property type="match status" value="1"/>
</dbReference>
<comment type="cofactor">
    <cofactor evidence="1">
        <name>pyridoxal 5'-phosphate</name>
        <dbReference type="ChEBI" id="CHEBI:597326"/>
    </cofactor>
</comment>
<dbReference type="NCBIfam" id="NF006050">
    <property type="entry name" value="PRK08197.1"/>
    <property type="match status" value="1"/>
</dbReference>
<dbReference type="GO" id="GO:0003941">
    <property type="term" value="F:L-serine ammonia-lyase activity"/>
    <property type="evidence" value="ECO:0007669"/>
    <property type="project" value="TreeGrafter"/>
</dbReference>
<protein>
    <submittedName>
        <fullName evidence="5">Threonine synthase</fullName>
        <ecNumber evidence="5">4.2.3.1</ecNumber>
    </submittedName>
</protein>
<dbReference type="RefSeq" id="WP_157569279.1">
    <property type="nucleotide sequence ID" value="NZ_WPIK01000020.1"/>
</dbReference>
<dbReference type="AlphaFoldDB" id="A0A7K1T0Y5"/>
<dbReference type="PANTHER" id="PTHR48078:SF6">
    <property type="entry name" value="L-THREONINE DEHYDRATASE CATABOLIC TDCB"/>
    <property type="match status" value="1"/>
</dbReference>
<evidence type="ECO:0000256" key="2">
    <source>
        <dbReference type="ARBA" id="ARBA00022898"/>
    </source>
</evidence>
<evidence type="ECO:0000259" key="4">
    <source>
        <dbReference type="Pfam" id="PF00291"/>
    </source>
</evidence>
<accession>A0A7K1T0Y5</accession>
<dbReference type="CDD" id="cd01563">
    <property type="entry name" value="Thr-synth_1"/>
    <property type="match status" value="1"/>
</dbReference>
<dbReference type="GO" id="GO:0006565">
    <property type="term" value="P:L-serine catabolic process"/>
    <property type="evidence" value="ECO:0007669"/>
    <property type="project" value="TreeGrafter"/>
</dbReference>
<dbReference type="EC" id="4.2.3.1" evidence="5"/>
<keyword evidence="2" id="KW-0663">Pyridoxal phosphate</keyword>
<dbReference type="Gene3D" id="3.40.50.1100">
    <property type="match status" value="2"/>
</dbReference>
<gene>
    <name evidence="5" type="ORF">GO621_17045</name>
</gene>
<sequence>MQTTIESVSLATDLICSRCKQPYDIHQLHTFSPCCNKPFLVNYDLADAPEKEELKNRRQDMWRYQEFLPVFDAENIVTLGEGFTPVRLFENFKNVDIYLKDESYNPSGSFKARGIGMAVSKAKELGVTHCIVPTAGNAGSALAVFCAKAGIKATVVMPSHTPAIFIQECKLHGAEVILIDGLISDCGKKVAEMKLETGAFDVSTLKEPYRIEGKKTMGYEIAEQFNWQLPDVIVYPTGGGTGLIGIWKAFREMQQMGWIEGKLPRMVAVQSSACQPVVKTYASFTGQKNDYELPSASVANGLAVPFPFGMDLMMEVLTGSNGTAIALSEEEIISATIEAAQQKGTLMAPEGAAVWKATRKLIDAGWIKENEKALILNTGTGYKYLDNIILRQ</sequence>
<evidence type="ECO:0000256" key="3">
    <source>
        <dbReference type="ARBA" id="ARBA00023239"/>
    </source>
</evidence>
<dbReference type="GO" id="GO:0004795">
    <property type="term" value="F:threonine synthase activity"/>
    <property type="evidence" value="ECO:0007669"/>
    <property type="project" value="UniProtKB-EC"/>
</dbReference>
<dbReference type="GO" id="GO:0006567">
    <property type="term" value="P:L-threonine catabolic process"/>
    <property type="evidence" value="ECO:0007669"/>
    <property type="project" value="TreeGrafter"/>
</dbReference>
<dbReference type="InterPro" id="IPR036052">
    <property type="entry name" value="TrpB-like_PALP_sf"/>
</dbReference>
<keyword evidence="3 5" id="KW-0456">Lyase</keyword>
<feature type="domain" description="Tryptophan synthase beta chain-like PALP" evidence="4">
    <location>
        <begin position="77"/>
        <end position="379"/>
    </location>
</feature>
<name>A0A7K1T0Y5_9SPHI</name>
<reference evidence="5 6" key="1">
    <citation type="submission" date="2019-12" db="EMBL/GenBank/DDBJ databases">
        <title>Mucilaginibacter sp. HMF7410 genome sequencing and assembly.</title>
        <authorList>
            <person name="Kang H."/>
            <person name="Cha I."/>
            <person name="Kim H."/>
            <person name="Joh K."/>
        </authorList>
    </citation>
    <scope>NUCLEOTIDE SEQUENCE [LARGE SCALE GENOMIC DNA]</scope>
    <source>
        <strain evidence="5 6">HMF7410</strain>
    </source>
</reference>
<comment type="caution">
    <text evidence="5">The sequence shown here is derived from an EMBL/GenBank/DDBJ whole genome shotgun (WGS) entry which is preliminary data.</text>
</comment>
<dbReference type="GO" id="GO:0009097">
    <property type="term" value="P:isoleucine biosynthetic process"/>
    <property type="evidence" value="ECO:0007669"/>
    <property type="project" value="TreeGrafter"/>
</dbReference>
<dbReference type="EMBL" id="WPIK01000020">
    <property type="protein sequence ID" value="MVN23233.1"/>
    <property type="molecule type" value="Genomic_DNA"/>
</dbReference>
<evidence type="ECO:0000313" key="6">
    <source>
        <dbReference type="Proteomes" id="UP000462014"/>
    </source>
</evidence>
<dbReference type="InterPro" id="IPR050147">
    <property type="entry name" value="Ser/Thr_Dehydratase"/>
</dbReference>
<evidence type="ECO:0000256" key="1">
    <source>
        <dbReference type="ARBA" id="ARBA00001933"/>
    </source>
</evidence>